<gene>
    <name evidence="3" type="ORF">IAD41_07565</name>
</gene>
<evidence type="ECO:0000256" key="2">
    <source>
        <dbReference type="SAM" id="Phobius"/>
    </source>
</evidence>
<keyword evidence="2" id="KW-1133">Transmembrane helix</keyword>
<protein>
    <submittedName>
        <fullName evidence="3">Uncharacterized protein</fullName>
    </submittedName>
</protein>
<evidence type="ECO:0000256" key="1">
    <source>
        <dbReference type="SAM" id="MobiDB-lite"/>
    </source>
</evidence>
<proteinExistence type="predicted"/>
<feature type="region of interest" description="Disordered" evidence="1">
    <location>
        <begin position="1096"/>
        <end position="1127"/>
    </location>
</feature>
<organism evidence="3 4">
    <name type="scientific">Candidatus Scatenecus faecavium</name>
    <dbReference type="NCBI Taxonomy" id="2840915"/>
    <lineage>
        <taxon>Bacteria</taxon>
        <taxon>Candidatus Scatenecus</taxon>
    </lineage>
</organism>
<reference evidence="3" key="2">
    <citation type="journal article" date="2021" name="PeerJ">
        <title>Extensive microbial diversity within the chicken gut microbiome revealed by metagenomics and culture.</title>
        <authorList>
            <person name="Gilroy R."/>
            <person name="Ravi A."/>
            <person name="Getino M."/>
            <person name="Pursley I."/>
            <person name="Horton D.L."/>
            <person name="Alikhan N.F."/>
            <person name="Baker D."/>
            <person name="Gharbi K."/>
            <person name="Hall N."/>
            <person name="Watson M."/>
            <person name="Adriaenssens E.M."/>
            <person name="Foster-Nyarko E."/>
            <person name="Jarju S."/>
            <person name="Secka A."/>
            <person name="Antonio M."/>
            <person name="Oren A."/>
            <person name="Chaudhuri R.R."/>
            <person name="La Ragione R."/>
            <person name="Hildebrand F."/>
            <person name="Pallen M.J."/>
        </authorList>
    </citation>
    <scope>NUCLEOTIDE SEQUENCE</scope>
    <source>
        <strain evidence="3">CHK152-2994</strain>
    </source>
</reference>
<evidence type="ECO:0000313" key="4">
    <source>
        <dbReference type="Proteomes" id="UP000824139"/>
    </source>
</evidence>
<name>A0A9D1FWV6_9BACT</name>
<dbReference type="AlphaFoldDB" id="A0A9D1FWV6"/>
<sequence>MDFFNSLTQVAKNNKNFKKWEEQQSDTQAQREELYKRRKYSEAEIEHARQLGDRIIDVVDIMDNHSENVAENVETAVEPIVGLAPLIPTIPAAFYYFKKVLKPAGIAIDKIEEKTLGENEKARALAEEITNEIHKTRPHKSGFYYWDFTSKRAIDKIPNANLKAKAMELHKEYTKQAKPYLKKMKGGAFGVVALSIASFIGANIYAAKLQVDSSKIARYQARKLLEDPKAFVNYTPEQIEAAKKYIEDHPELKKENKKEKLKSGMVKSIINILKDRKAYLNAKKNDTDESKKVARTLSPEELIQAKKDKEVIQRSVRIINNEAEKYSENMEVAAGIILGSTPIVGGAIGWLTGILMNKTGLTDKIVSNIVNKTGTEEAKAAYQRFKELKAGAPGYSARWTKFVKKLMDEKEPLKAAAQETEKLGKAQKKAATSLILNRVKKSFAAGMSHKWFNAKIIGLIGALVSSIPASLIALKLQKSSARAGRYTAKRELEQDPRNFIGYTEEDFEEVKDVKGKKQTFGEKVKEYALFIPTVLKQYYAYDKYKRTEFKEHQLLMDELKKSEVSEEQLRDAKNLQRKLFNTFEKVDDNSQTYSESMEAAIEILQPFALSAGVLTMMSPLIYVGIQAARGKITAAELLNKFVDKLSKASNFLKGKKFKKYLNDVAEKIPHKVGNVELQHKPLASMLAHIDFKNDTIGEVGAKIFKNIQSTSGSFRLMNNSEQVRLLDSIEKSIKNTTEYFDYQNPEITKFLNILKHLKSDKCNPRLRADMLDILINNTDVIKRMPEANFKAAMMKYADLICEAAGEDKIRNFAKHLPDLAENIGEQFPGIEDFIYKFANRYSTGAQDMTIFDLQAFKKAFVDLIDKKTCAKASEDFNNILAGTFSNEAFPYKFPDIPVKIDEIIKHVDNIGRREPKFDPTHAISGKAGANTSEAVDDTLKSIINKYSDPAEYVKTLNSKVEKMTDDEFYAMVDKAGISSMDKKTMLEILPKVEKIINNIPKDELKRIGAALAKEFKEHPDEFMKALKSGQLAAAFLTDSLVKTAAAVGISWTALNIALIWIIQTWLADIQLKAGRLGVMKAIESLEDPAYYADIEPLKAGSPDKTPDASTRSAASVENGNLLKKFQR</sequence>
<evidence type="ECO:0000313" key="3">
    <source>
        <dbReference type="EMBL" id="HIS83445.1"/>
    </source>
</evidence>
<feature type="compositionally biased region" description="Polar residues" evidence="1">
    <location>
        <begin position="1107"/>
        <end position="1118"/>
    </location>
</feature>
<feature type="transmembrane region" description="Helical" evidence="2">
    <location>
        <begin position="186"/>
        <end position="206"/>
    </location>
</feature>
<keyword evidence="2" id="KW-0812">Transmembrane</keyword>
<accession>A0A9D1FWV6</accession>
<reference evidence="3" key="1">
    <citation type="submission" date="2020-10" db="EMBL/GenBank/DDBJ databases">
        <authorList>
            <person name="Gilroy R."/>
        </authorList>
    </citation>
    <scope>NUCLEOTIDE SEQUENCE</scope>
    <source>
        <strain evidence="3">CHK152-2994</strain>
    </source>
</reference>
<dbReference type="Proteomes" id="UP000824139">
    <property type="component" value="Unassembled WGS sequence"/>
</dbReference>
<comment type="caution">
    <text evidence="3">The sequence shown here is derived from an EMBL/GenBank/DDBJ whole genome shotgun (WGS) entry which is preliminary data.</text>
</comment>
<keyword evidence="2" id="KW-0472">Membrane</keyword>
<dbReference type="EMBL" id="DVJO01000167">
    <property type="protein sequence ID" value="HIS83445.1"/>
    <property type="molecule type" value="Genomic_DNA"/>
</dbReference>